<dbReference type="AlphaFoldDB" id="A0A7K8YGN8"/>
<evidence type="ECO:0000256" key="4">
    <source>
        <dbReference type="ARBA" id="ARBA00022989"/>
    </source>
</evidence>
<feature type="transmembrane region" description="Helical" evidence="6">
    <location>
        <begin position="328"/>
        <end position="344"/>
    </location>
</feature>
<evidence type="ECO:0000256" key="2">
    <source>
        <dbReference type="ARBA" id="ARBA00009310"/>
    </source>
</evidence>
<protein>
    <submittedName>
        <fullName evidence="7">CLPT1 protein</fullName>
    </submittedName>
</protein>
<dbReference type="InterPro" id="IPR008429">
    <property type="entry name" value="CLPTM1"/>
</dbReference>
<accession>A0A7K8YGN8</accession>
<feature type="non-terminal residue" evidence="7">
    <location>
        <position position="416"/>
    </location>
</feature>
<reference evidence="7 8" key="1">
    <citation type="submission" date="2019-09" db="EMBL/GenBank/DDBJ databases">
        <title>Bird 10,000 Genomes (B10K) Project - Family phase.</title>
        <authorList>
            <person name="Zhang G."/>
        </authorList>
    </citation>
    <scope>NUCLEOTIDE SEQUENCE [LARGE SCALE GENOMIC DNA]</scope>
    <source>
        <strain evidence="7">B10K-DU-001-06</strain>
        <tissue evidence="7">Muscle</tissue>
    </source>
</reference>
<sequence length="416" mass="48152">LSGFSRRIFIIWAISSWFRRAPAPAEPNSSGGTPRAPSRNLFPKDTLMIPNLGLISRAAFPVFPGFWAVFPDFWDDFSDSQGSSLDPKYSVQQNGSIYVHVYFTKSGFHPDPRQKNLYRRLATVHTSRMINKYKRRRFQKTKNLLTGETEADPEMIKRAEDFGPVEVISHWHPNLTINMVDDHTPWVRGSVPPPLDQYVKFDAISGDYFPILYFNDYWNLQKDYFPINESVRRLPFRLSFCPLSLWRWQLYAAQSSKSPWNFLGEDLYEQSDEEQDSVKVALLETNPYLLALTIIVSIVHSVFEFLAFKNDIQFWNSRQSLEGLSVRSVFFGVFQSLVVLLYILDNETNFVVQVSVFIGLLIDLWKITKVMDVRLDRENKVAGVLPRVTFKDKSTYIESSTKVYDDVSARGVFWGL</sequence>
<dbReference type="Proteomes" id="UP000558958">
    <property type="component" value="Unassembled WGS sequence"/>
</dbReference>
<comment type="caution">
    <text evidence="7">The sequence shown here is derived from an EMBL/GenBank/DDBJ whole genome shotgun (WGS) entry which is preliminary data.</text>
</comment>
<evidence type="ECO:0000256" key="1">
    <source>
        <dbReference type="ARBA" id="ARBA00004141"/>
    </source>
</evidence>
<dbReference type="GO" id="GO:0012505">
    <property type="term" value="C:endomembrane system"/>
    <property type="evidence" value="ECO:0007669"/>
    <property type="project" value="TreeGrafter"/>
</dbReference>
<evidence type="ECO:0000313" key="7">
    <source>
        <dbReference type="EMBL" id="NXG02632.1"/>
    </source>
</evidence>
<evidence type="ECO:0000313" key="8">
    <source>
        <dbReference type="Proteomes" id="UP000558958"/>
    </source>
</evidence>
<evidence type="ECO:0000256" key="6">
    <source>
        <dbReference type="SAM" id="Phobius"/>
    </source>
</evidence>
<gene>
    <name evidence="7" type="primary">Clptm1</name>
    <name evidence="7" type="ORF">SAKLUC_R14952</name>
</gene>
<keyword evidence="4 6" id="KW-1133">Transmembrane helix</keyword>
<feature type="transmembrane region" description="Helical" evidence="6">
    <location>
        <begin position="350"/>
        <end position="367"/>
    </location>
</feature>
<name>A0A7K8YGN8_9PASS</name>
<proteinExistence type="inferred from homology"/>
<organism evidence="7 8">
    <name type="scientific">Sakesphorus luctuosus</name>
    <dbReference type="NCBI Taxonomy" id="419690"/>
    <lineage>
        <taxon>Eukaryota</taxon>
        <taxon>Metazoa</taxon>
        <taxon>Chordata</taxon>
        <taxon>Craniata</taxon>
        <taxon>Vertebrata</taxon>
        <taxon>Euteleostomi</taxon>
        <taxon>Archelosauria</taxon>
        <taxon>Archosauria</taxon>
        <taxon>Dinosauria</taxon>
        <taxon>Saurischia</taxon>
        <taxon>Theropoda</taxon>
        <taxon>Coelurosauria</taxon>
        <taxon>Aves</taxon>
        <taxon>Neognathae</taxon>
        <taxon>Neoaves</taxon>
        <taxon>Telluraves</taxon>
        <taxon>Australaves</taxon>
        <taxon>Passeriformes</taxon>
        <taxon>Thamnophilidae</taxon>
        <taxon>Sakesphorus</taxon>
    </lineage>
</organism>
<dbReference type="PANTHER" id="PTHR21347:SF14">
    <property type="entry name" value="LIPID SCRAMBLASE CLPTM1-RELATED"/>
    <property type="match status" value="1"/>
</dbReference>
<feature type="non-terminal residue" evidence="7">
    <location>
        <position position="1"/>
    </location>
</feature>
<dbReference type="EMBL" id="VWZD01003737">
    <property type="protein sequence ID" value="NXG02632.1"/>
    <property type="molecule type" value="Genomic_DNA"/>
</dbReference>
<keyword evidence="8" id="KW-1185">Reference proteome</keyword>
<evidence type="ECO:0000256" key="3">
    <source>
        <dbReference type="ARBA" id="ARBA00022692"/>
    </source>
</evidence>
<dbReference type="GO" id="GO:0016020">
    <property type="term" value="C:membrane"/>
    <property type="evidence" value="ECO:0007669"/>
    <property type="project" value="UniProtKB-SubCell"/>
</dbReference>
<keyword evidence="5 6" id="KW-0472">Membrane</keyword>
<evidence type="ECO:0000256" key="5">
    <source>
        <dbReference type="ARBA" id="ARBA00023136"/>
    </source>
</evidence>
<comment type="similarity">
    <text evidence="2">Belongs to the CLPTM1 family.</text>
</comment>
<dbReference type="Pfam" id="PF05602">
    <property type="entry name" value="CLPTM1"/>
    <property type="match status" value="1"/>
</dbReference>
<keyword evidence="3 6" id="KW-0812">Transmembrane</keyword>
<comment type="subcellular location">
    <subcellularLocation>
        <location evidence="1">Membrane</location>
        <topology evidence="1">Multi-pass membrane protein</topology>
    </subcellularLocation>
</comment>
<feature type="transmembrane region" description="Helical" evidence="6">
    <location>
        <begin position="288"/>
        <end position="308"/>
    </location>
</feature>
<dbReference type="PANTHER" id="PTHR21347">
    <property type="entry name" value="CLEFT LIP AND PALATE ASSOCIATED TRANSMEMBRANE PROTEIN-RELATED"/>
    <property type="match status" value="1"/>
</dbReference>